<sequence>MAKQVTTKIRNKDNEDGNTDNQSRKKRQYDAYATTVGQVSAVGGTEKQQYLASFNPF</sequence>
<name>A0A8S2Z8B7_9BILA</name>
<organism evidence="2 4">
    <name type="scientific">Rotaria magnacalcarata</name>
    <dbReference type="NCBI Taxonomy" id="392030"/>
    <lineage>
        <taxon>Eukaryota</taxon>
        <taxon>Metazoa</taxon>
        <taxon>Spiralia</taxon>
        <taxon>Gnathifera</taxon>
        <taxon>Rotifera</taxon>
        <taxon>Eurotatoria</taxon>
        <taxon>Bdelloidea</taxon>
        <taxon>Philodinida</taxon>
        <taxon>Philodinidae</taxon>
        <taxon>Rotaria</taxon>
    </lineage>
</organism>
<dbReference type="AlphaFoldDB" id="A0A8S2Z8B7"/>
<reference evidence="2" key="1">
    <citation type="submission" date="2021-02" db="EMBL/GenBank/DDBJ databases">
        <authorList>
            <person name="Nowell W R."/>
        </authorList>
    </citation>
    <scope>NUCLEOTIDE SEQUENCE</scope>
</reference>
<protein>
    <submittedName>
        <fullName evidence="2">Uncharacterized protein</fullName>
    </submittedName>
</protein>
<evidence type="ECO:0000313" key="3">
    <source>
        <dbReference type="EMBL" id="CAF4754699.1"/>
    </source>
</evidence>
<proteinExistence type="predicted"/>
<feature type="region of interest" description="Disordered" evidence="1">
    <location>
        <begin position="1"/>
        <end position="28"/>
    </location>
</feature>
<accession>A0A8S2Z8B7</accession>
<dbReference type="EMBL" id="CAJOBI010138013">
    <property type="protein sequence ID" value="CAF4754699.1"/>
    <property type="molecule type" value="Genomic_DNA"/>
</dbReference>
<evidence type="ECO:0000313" key="2">
    <source>
        <dbReference type="EMBL" id="CAF4606463.1"/>
    </source>
</evidence>
<feature type="non-terminal residue" evidence="2">
    <location>
        <position position="1"/>
    </location>
</feature>
<comment type="caution">
    <text evidence="2">The sequence shown here is derived from an EMBL/GenBank/DDBJ whole genome shotgun (WGS) entry which is preliminary data.</text>
</comment>
<dbReference type="Proteomes" id="UP000676336">
    <property type="component" value="Unassembled WGS sequence"/>
</dbReference>
<evidence type="ECO:0000313" key="4">
    <source>
        <dbReference type="Proteomes" id="UP000681720"/>
    </source>
</evidence>
<evidence type="ECO:0000256" key="1">
    <source>
        <dbReference type="SAM" id="MobiDB-lite"/>
    </source>
</evidence>
<dbReference type="Proteomes" id="UP000681720">
    <property type="component" value="Unassembled WGS sequence"/>
</dbReference>
<dbReference type="EMBL" id="CAJOBJ010105314">
    <property type="protein sequence ID" value="CAF4606463.1"/>
    <property type="molecule type" value="Genomic_DNA"/>
</dbReference>
<gene>
    <name evidence="2" type="ORF">GIL414_LOCUS39156</name>
    <name evidence="3" type="ORF">SMN809_LOCUS45286</name>
</gene>